<evidence type="ECO:0000313" key="1">
    <source>
        <dbReference type="EMBL" id="KAK5929528.1"/>
    </source>
</evidence>
<dbReference type="EMBL" id="JAURVH010001517">
    <property type="protein sequence ID" value="KAK5929528.1"/>
    <property type="molecule type" value="Genomic_DNA"/>
</dbReference>
<proteinExistence type="predicted"/>
<comment type="caution">
    <text evidence="1">The sequence shown here is derived from an EMBL/GenBank/DDBJ whole genome shotgun (WGS) entry which is preliminary data.</text>
</comment>
<sequence>MAGMKWDIMLASSGNCPGESEISRGLLRHSSWAVLFHPLASREDPQTPSYVRITDRLAACCVSVEEACGERIRTLLRHRAECSTHFGLSTVAGLRASDYREWSSNVTCDLCRYAVCHQAAVNGVIAFGS</sequence>
<keyword evidence="2" id="KW-1185">Reference proteome</keyword>
<protein>
    <submittedName>
        <fullName evidence="1">Uncharacterized protein</fullName>
    </submittedName>
</protein>
<dbReference type="Proteomes" id="UP001331515">
    <property type="component" value="Unassembled WGS sequence"/>
</dbReference>
<organism evidence="1 2">
    <name type="scientific">Champsocephalus gunnari</name>
    <name type="common">Mackerel icefish</name>
    <dbReference type="NCBI Taxonomy" id="52237"/>
    <lineage>
        <taxon>Eukaryota</taxon>
        <taxon>Metazoa</taxon>
        <taxon>Chordata</taxon>
        <taxon>Craniata</taxon>
        <taxon>Vertebrata</taxon>
        <taxon>Euteleostomi</taxon>
        <taxon>Actinopterygii</taxon>
        <taxon>Neopterygii</taxon>
        <taxon>Teleostei</taxon>
        <taxon>Neoteleostei</taxon>
        <taxon>Acanthomorphata</taxon>
        <taxon>Eupercaria</taxon>
        <taxon>Perciformes</taxon>
        <taxon>Notothenioidei</taxon>
        <taxon>Channichthyidae</taxon>
        <taxon>Champsocephalus</taxon>
    </lineage>
</organism>
<name>A0AAN8HVF2_CHAGU</name>
<dbReference type="AlphaFoldDB" id="A0AAN8HVF2"/>
<accession>A0AAN8HVF2</accession>
<evidence type="ECO:0000313" key="2">
    <source>
        <dbReference type="Proteomes" id="UP001331515"/>
    </source>
</evidence>
<reference evidence="1 2" key="1">
    <citation type="journal article" date="2023" name="Mol. Biol. Evol.">
        <title>Genomics of Secondarily Temperate Adaptation in the Only Non-Antarctic Icefish.</title>
        <authorList>
            <person name="Rivera-Colon A.G."/>
            <person name="Rayamajhi N."/>
            <person name="Minhas B.F."/>
            <person name="Madrigal G."/>
            <person name="Bilyk K.T."/>
            <person name="Yoon V."/>
            <person name="Hune M."/>
            <person name="Gregory S."/>
            <person name="Cheng C.H.C."/>
            <person name="Catchen J.M."/>
        </authorList>
    </citation>
    <scope>NUCLEOTIDE SEQUENCE [LARGE SCALE GENOMIC DNA]</scope>
    <source>
        <tissue evidence="1">White muscle</tissue>
    </source>
</reference>
<gene>
    <name evidence="1" type="ORF">CgunFtcFv8_010753</name>
</gene>